<protein>
    <submittedName>
        <fullName evidence="1">Uncharacterized protein</fullName>
    </submittedName>
</protein>
<name>A0A8T0T638_PANVG</name>
<dbReference type="AlphaFoldDB" id="A0A8T0T638"/>
<evidence type="ECO:0000313" key="2">
    <source>
        <dbReference type="Proteomes" id="UP000823388"/>
    </source>
</evidence>
<proteinExistence type="predicted"/>
<sequence>MGRCCLPAKFAEAAMKANLLGSPPILYTSDSPIWRWDVGEQEENFSFYSWQGA</sequence>
<dbReference type="Proteomes" id="UP000823388">
    <property type="component" value="Chromosome 4N"/>
</dbReference>
<dbReference type="EMBL" id="CM029044">
    <property type="protein sequence ID" value="KAG2607152.1"/>
    <property type="molecule type" value="Genomic_DNA"/>
</dbReference>
<reference evidence="1" key="1">
    <citation type="submission" date="2020-05" db="EMBL/GenBank/DDBJ databases">
        <title>WGS assembly of Panicum virgatum.</title>
        <authorList>
            <person name="Lovell J.T."/>
            <person name="Jenkins J."/>
            <person name="Shu S."/>
            <person name="Juenger T.E."/>
            <person name="Schmutz J."/>
        </authorList>
    </citation>
    <scope>NUCLEOTIDE SEQUENCE</scope>
    <source>
        <strain evidence="1">AP13</strain>
    </source>
</reference>
<keyword evidence="2" id="KW-1185">Reference proteome</keyword>
<evidence type="ECO:0000313" key="1">
    <source>
        <dbReference type="EMBL" id="KAG2607152.1"/>
    </source>
</evidence>
<accession>A0A8T0T638</accession>
<comment type="caution">
    <text evidence="1">The sequence shown here is derived from an EMBL/GenBank/DDBJ whole genome shotgun (WGS) entry which is preliminary data.</text>
</comment>
<gene>
    <name evidence="1" type="ORF">PVAP13_4NG198200</name>
</gene>
<organism evidence="1 2">
    <name type="scientific">Panicum virgatum</name>
    <name type="common">Blackwell switchgrass</name>
    <dbReference type="NCBI Taxonomy" id="38727"/>
    <lineage>
        <taxon>Eukaryota</taxon>
        <taxon>Viridiplantae</taxon>
        <taxon>Streptophyta</taxon>
        <taxon>Embryophyta</taxon>
        <taxon>Tracheophyta</taxon>
        <taxon>Spermatophyta</taxon>
        <taxon>Magnoliopsida</taxon>
        <taxon>Liliopsida</taxon>
        <taxon>Poales</taxon>
        <taxon>Poaceae</taxon>
        <taxon>PACMAD clade</taxon>
        <taxon>Panicoideae</taxon>
        <taxon>Panicodae</taxon>
        <taxon>Paniceae</taxon>
        <taxon>Panicinae</taxon>
        <taxon>Panicum</taxon>
        <taxon>Panicum sect. Hiantes</taxon>
    </lineage>
</organism>